<sequence length="1067" mass="120206">MKAMETLQDLIEEAKVRTLWWAICIFGIAYFLSHTSKSMWTNIPIAFLMLSALRLLSHEVEFRWKVRPVRRPTYLSHLQKKQLSLDDPRISPLPTGPRWRRKINSPLVEAAVDDFINKILQDFMVDLWYSAITPDKEAPDQALMLIKDLIGEISGRIKQINLVDLLTRDMVDLIGDHLDLYRRNQSSIGVDVMGTLSSEERDERLRYHLIASKELHPALFSSECEYKVLQRLMAGVLAAVLRPREAECPLVRSLGREFLTCLVMQPIMNFASPGYINELIEFIFLAANDDTSREVSLGKSNVVNGQCHDHSVAAGINESVEPHANKILVPSSQLSNISVAKVSDHGGTFSATSEHGHMHTHQTDSLHHLQPRSADWARVLDAAQQRRTQVLAPENLENLWTKGRNYNRKKDNLTKASASSGLVKKTSVAIDSGSHIRDRGNEKLTNTHGSALGTDDKSTMRIMQGSSNAHENGGMHVKTQLSQSLNKGPPSVGTHLADEWDHTAQSVKGNKTLLKRSSSTSALKNHPDIIKTFTGETGEAVRYKEFQNMYGGKEEASATSSSSALVLDSDGSFNAPKLKCRVTGAYFEKMGSKSFAVYSIAVKDAENRAWVVKRRYRNFERLHRHLKDIPNYTLHLPPKRFLSSSIDDSFVLQRCILLDKYLQDLLSIANVAEQHEVWDFLSVSSKNYAFGKSPSVMRTLAVNVDDAMDDIVRQFKGVSDGLLRKVSGPSSLPHAASSLIAERHMTLSWNEEETSRPSPSYSNVETSDNEEEGIKHGTQEEVESTALINGWHSDNELNSKCFPPRVIKRSDESRGMVSERSQQSEMKFERLGLDGYLATNSLAMSDPASDPVRVPPEWTPPNLSVPLLNLVDKIFQLNRRGWLRRQVFWISKQILQLMMEDAIDDWLLRQINWLRRDDIIAQGIHWVQDVLWPNGTFFLNLENGRDKVDGEEFNQKPIQNAGRLGGHKVPRPGSFELQLEAARRASDVKKMLLGGAPTALVSLIGHKQYSRCAKDIYYFLQSTVCLKQLAYCMLELLLVSVFPELRDVIRDIHEKANFQAAQGSKLF</sequence>
<protein>
    <submittedName>
        <fullName evidence="1">Uncharacterized protein</fullName>
    </submittedName>
</protein>
<gene>
    <name evidence="1" type="ORF">MRB53_007394</name>
</gene>
<evidence type="ECO:0000313" key="1">
    <source>
        <dbReference type="EMBL" id="KAJ8645646.1"/>
    </source>
</evidence>
<reference evidence="1 2" key="1">
    <citation type="journal article" date="2022" name="Hortic Res">
        <title>A haplotype resolved chromosomal level avocado genome allows analysis of novel avocado genes.</title>
        <authorList>
            <person name="Nath O."/>
            <person name="Fletcher S.J."/>
            <person name="Hayward A."/>
            <person name="Shaw L.M."/>
            <person name="Masouleh A.K."/>
            <person name="Furtado A."/>
            <person name="Henry R.J."/>
            <person name="Mitter N."/>
        </authorList>
    </citation>
    <scope>NUCLEOTIDE SEQUENCE [LARGE SCALE GENOMIC DNA]</scope>
    <source>
        <strain evidence="2">cv. Hass</strain>
    </source>
</reference>
<organism evidence="1 2">
    <name type="scientific">Persea americana</name>
    <name type="common">Avocado</name>
    <dbReference type="NCBI Taxonomy" id="3435"/>
    <lineage>
        <taxon>Eukaryota</taxon>
        <taxon>Viridiplantae</taxon>
        <taxon>Streptophyta</taxon>
        <taxon>Embryophyta</taxon>
        <taxon>Tracheophyta</taxon>
        <taxon>Spermatophyta</taxon>
        <taxon>Magnoliopsida</taxon>
        <taxon>Magnoliidae</taxon>
        <taxon>Laurales</taxon>
        <taxon>Lauraceae</taxon>
        <taxon>Persea</taxon>
    </lineage>
</organism>
<proteinExistence type="predicted"/>
<name>A0ACC2MJ26_PERAE</name>
<evidence type="ECO:0000313" key="2">
    <source>
        <dbReference type="Proteomes" id="UP001234297"/>
    </source>
</evidence>
<keyword evidence="2" id="KW-1185">Reference proteome</keyword>
<dbReference type="EMBL" id="CM056810">
    <property type="protein sequence ID" value="KAJ8645646.1"/>
    <property type="molecule type" value="Genomic_DNA"/>
</dbReference>
<comment type="caution">
    <text evidence="1">The sequence shown here is derived from an EMBL/GenBank/DDBJ whole genome shotgun (WGS) entry which is preliminary data.</text>
</comment>
<accession>A0ACC2MJ26</accession>
<dbReference type="Proteomes" id="UP001234297">
    <property type="component" value="Chromosome 2"/>
</dbReference>